<reference evidence="2" key="1">
    <citation type="submission" date="2019-06" db="EMBL/GenBank/DDBJ databases">
        <authorList>
            <person name="Zheng W."/>
        </authorList>
    </citation>
    <scope>NUCLEOTIDE SEQUENCE</scope>
    <source>
        <strain evidence="2">QDHG01</strain>
    </source>
</reference>
<feature type="region of interest" description="Disordered" evidence="1">
    <location>
        <begin position="523"/>
        <end position="548"/>
    </location>
</feature>
<feature type="compositionally biased region" description="Polar residues" evidence="1">
    <location>
        <begin position="787"/>
        <end position="796"/>
    </location>
</feature>
<feature type="compositionally biased region" description="Polar residues" evidence="1">
    <location>
        <begin position="415"/>
        <end position="432"/>
    </location>
</feature>
<feature type="region of interest" description="Disordered" evidence="1">
    <location>
        <begin position="1"/>
        <end position="25"/>
    </location>
</feature>
<feature type="region of interest" description="Disordered" evidence="1">
    <location>
        <begin position="448"/>
        <end position="477"/>
    </location>
</feature>
<feature type="compositionally biased region" description="Polar residues" evidence="1">
    <location>
        <begin position="608"/>
        <end position="619"/>
    </location>
</feature>
<feature type="region of interest" description="Disordered" evidence="1">
    <location>
        <begin position="74"/>
        <end position="116"/>
    </location>
</feature>
<dbReference type="AlphaFoldDB" id="A0A8J8T6S9"/>
<protein>
    <submittedName>
        <fullName evidence="2">Uncharacterized protein</fullName>
    </submittedName>
</protein>
<evidence type="ECO:0000313" key="2">
    <source>
        <dbReference type="EMBL" id="TNV84454.1"/>
    </source>
</evidence>
<feature type="region of interest" description="Disordered" evidence="1">
    <location>
        <begin position="131"/>
        <end position="191"/>
    </location>
</feature>
<sequence length="975" mass="109283">MNNSTALSKDHQEKSPQNDSSPLEAAIEQFKLVEELSPDKMRDIFSTKQVQGSPFRLLEEATFKFKDSRQTLKGCANSQLEESQAQVTPSKQPRKGTDQSKSNSTAKQDSASKRGVRASISAFDVHEGCASPRQLLNNGGSSQQNRRKQNNQVSPPTKGSPGLSMMQLSAGKKQGRGRTLNESERKKKHYEKELLRRSKKGVLVIKKEFINRQRSPPVDISPCDVLTQTFQNKRTSPLSGEVSPSYLRLESDERKINESHEIQQDGKVLQTYDKISHQLQEPKNKSVVKDGRITMQGSTKMLQALNLTQERSKIIMHALRQKSQNQNGMKEISQEKQNSKNISLHHDVPLPQASNLLNASTRQSMDSRTNLFESRISGNFALSIPQQVPRTSQISHDIDLVLPFTRNKSNKRQNSESSPSEAQHQQNPQPAQTYPMIRVMSAPREAFDDEDDFEREVSEEGTHQNVQEQDNPNSERQNEILRKQSEALKEARKKQKKAVARIQKNKVNFLSVTGTAQHLKIKHPAITPQSQNAHSKDGGQKKQAKQIDSLSISLGQKSQNHPLFSVDPALKQKFDQIINSEGLRGLLLKPIQSRKNSEREQTLIDPTVSPQQLPRTGSGSALRRMKSESLFGSHVRGESAHSNNGSQHRGIEVPKVVKGIHIDGASDAAHIMSAVQSPKSMLDVKIEQAQTPIGKENEAMIAQLIQLENLNKKKKDSSKQVQVAQLVMSGINGERRRSLLDSQQRQMQSSRVSNSLLLDDFFSKSRERLIHSGSGTPNHQNTKKLSDSTATGSQGALENKRHDLHGVIPLQLNIETSLRRGSNQTTIPNLLPSFSTFINRRSTLLSSNPATTNHHLAKQSHRLENNSNFTPDRVAATHQYYLNHIRQRRKDQQLNRSLQSKGLLLEEPHSSQGGQLLGASIPTTFKAFSPEKRNNCSAEEEQILSEKLYQLVKLSIVDEEAVRAYDAERNQAHNQ</sequence>
<dbReference type="EMBL" id="RRYP01002750">
    <property type="protein sequence ID" value="TNV84454.1"/>
    <property type="molecule type" value="Genomic_DNA"/>
</dbReference>
<feature type="region of interest" description="Disordered" evidence="1">
    <location>
        <begin position="769"/>
        <end position="798"/>
    </location>
</feature>
<feature type="compositionally biased region" description="Polar residues" evidence="1">
    <location>
        <begin position="76"/>
        <end position="91"/>
    </location>
</feature>
<proteinExistence type="predicted"/>
<feature type="compositionally biased region" description="Polar residues" evidence="1">
    <location>
        <begin position="463"/>
        <end position="475"/>
    </location>
</feature>
<feature type="region of interest" description="Disordered" evidence="1">
    <location>
        <begin position="594"/>
        <end position="622"/>
    </location>
</feature>
<gene>
    <name evidence="2" type="ORF">FGO68_gene13947</name>
</gene>
<organism evidence="2 3">
    <name type="scientific">Halteria grandinella</name>
    <dbReference type="NCBI Taxonomy" id="5974"/>
    <lineage>
        <taxon>Eukaryota</taxon>
        <taxon>Sar</taxon>
        <taxon>Alveolata</taxon>
        <taxon>Ciliophora</taxon>
        <taxon>Intramacronucleata</taxon>
        <taxon>Spirotrichea</taxon>
        <taxon>Stichotrichia</taxon>
        <taxon>Sporadotrichida</taxon>
        <taxon>Halteriidae</taxon>
        <taxon>Halteria</taxon>
    </lineage>
</organism>
<feature type="region of interest" description="Disordered" evidence="1">
    <location>
        <begin position="408"/>
        <end position="434"/>
    </location>
</feature>
<name>A0A8J8T6S9_HALGN</name>
<keyword evidence="3" id="KW-1185">Reference proteome</keyword>
<feature type="compositionally biased region" description="Basic and acidic residues" evidence="1">
    <location>
        <begin position="179"/>
        <end position="191"/>
    </location>
</feature>
<accession>A0A8J8T6S9</accession>
<feature type="compositionally biased region" description="Polar residues" evidence="1">
    <location>
        <begin position="99"/>
        <end position="109"/>
    </location>
</feature>
<evidence type="ECO:0000256" key="1">
    <source>
        <dbReference type="SAM" id="MobiDB-lite"/>
    </source>
</evidence>
<comment type="caution">
    <text evidence="2">The sequence shown here is derived from an EMBL/GenBank/DDBJ whole genome shotgun (WGS) entry which is preliminary data.</text>
</comment>
<dbReference type="Proteomes" id="UP000785679">
    <property type="component" value="Unassembled WGS sequence"/>
</dbReference>
<evidence type="ECO:0000313" key="3">
    <source>
        <dbReference type="Proteomes" id="UP000785679"/>
    </source>
</evidence>